<dbReference type="Proteomes" id="UP000803844">
    <property type="component" value="Unassembled WGS sequence"/>
</dbReference>
<evidence type="ECO:0000313" key="2">
    <source>
        <dbReference type="Proteomes" id="UP000803844"/>
    </source>
</evidence>
<dbReference type="AlphaFoldDB" id="A0A9P5CSU3"/>
<comment type="caution">
    <text evidence="1">The sequence shown here is derived from an EMBL/GenBank/DDBJ whole genome shotgun (WGS) entry which is preliminary data.</text>
</comment>
<sequence length="155" mass="16370">SAASVIEAIMPSSVSCSGRGDECTTAAVAGPLLADAMTTYSITSGVEQAGILALIAYESDELQYKKNTNQDANLGRGTANEQGAEYNIDYANTFSELASQNPTASTVLDLVTADEYNFGTGAWYYSSQDACATARSMSKDDADAWFDEYMANCDG</sequence>
<feature type="non-terminal residue" evidence="1">
    <location>
        <position position="155"/>
    </location>
</feature>
<evidence type="ECO:0000313" key="1">
    <source>
        <dbReference type="EMBL" id="KAF3768711.1"/>
    </source>
</evidence>
<organism evidence="1 2">
    <name type="scientific">Cryphonectria parasitica (strain ATCC 38755 / EP155)</name>
    <dbReference type="NCBI Taxonomy" id="660469"/>
    <lineage>
        <taxon>Eukaryota</taxon>
        <taxon>Fungi</taxon>
        <taxon>Dikarya</taxon>
        <taxon>Ascomycota</taxon>
        <taxon>Pezizomycotina</taxon>
        <taxon>Sordariomycetes</taxon>
        <taxon>Sordariomycetidae</taxon>
        <taxon>Diaporthales</taxon>
        <taxon>Cryphonectriaceae</taxon>
        <taxon>Cryphonectria-Endothia species complex</taxon>
        <taxon>Cryphonectria</taxon>
    </lineage>
</organism>
<dbReference type="RefSeq" id="XP_040779672.1">
    <property type="nucleotide sequence ID" value="XM_040915648.1"/>
</dbReference>
<name>A0A9P5CSU3_CRYP1</name>
<keyword evidence="2" id="KW-1185">Reference proteome</keyword>
<dbReference type="OrthoDB" id="2349272at2759"/>
<feature type="non-terminal residue" evidence="1">
    <location>
        <position position="1"/>
    </location>
</feature>
<reference evidence="1" key="1">
    <citation type="journal article" date="2020" name="Phytopathology">
        <title>Genome sequence of the chestnut blight fungus Cryphonectria parasitica EP155: A fundamental resource for an archetypical invasive plant pathogen.</title>
        <authorList>
            <person name="Crouch J.A."/>
            <person name="Dawe A."/>
            <person name="Aerts A."/>
            <person name="Barry K."/>
            <person name="Churchill A.C.L."/>
            <person name="Grimwood J."/>
            <person name="Hillman B."/>
            <person name="Milgroom M.G."/>
            <person name="Pangilinan J."/>
            <person name="Smith M."/>
            <person name="Salamov A."/>
            <person name="Schmutz J."/>
            <person name="Yadav J."/>
            <person name="Grigoriev I.V."/>
            <person name="Nuss D."/>
        </authorList>
    </citation>
    <scope>NUCLEOTIDE SEQUENCE</scope>
    <source>
        <strain evidence="1">EP155</strain>
    </source>
</reference>
<gene>
    <name evidence="1" type="ORF">M406DRAFT_223362</name>
</gene>
<dbReference type="EMBL" id="MU032345">
    <property type="protein sequence ID" value="KAF3768711.1"/>
    <property type="molecule type" value="Genomic_DNA"/>
</dbReference>
<proteinExistence type="predicted"/>
<accession>A0A9P5CSU3</accession>
<protein>
    <submittedName>
        <fullName evidence="1">Uncharacterized protein</fullName>
    </submittedName>
</protein>
<dbReference type="GeneID" id="63832777"/>